<accession>A0ABS3C3K2</accession>
<keyword evidence="10" id="KW-1185">Reference proteome</keyword>
<protein>
    <submittedName>
        <fullName evidence="9">ComEC family competence protein</fullName>
    </submittedName>
</protein>
<keyword evidence="3 6" id="KW-0812">Transmembrane</keyword>
<evidence type="ECO:0000256" key="4">
    <source>
        <dbReference type="ARBA" id="ARBA00022989"/>
    </source>
</evidence>
<dbReference type="NCBIfam" id="TIGR00360">
    <property type="entry name" value="ComEC_N-term"/>
    <property type="match status" value="1"/>
</dbReference>
<evidence type="ECO:0000313" key="9">
    <source>
        <dbReference type="EMBL" id="MBN7811703.1"/>
    </source>
</evidence>
<keyword evidence="4 6" id="KW-1133">Transmembrane helix</keyword>
<gene>
    <name evidence="9" type="ORF">J0A68_12130</name>
</gene>
<dbReference type="InterPro" id="IPR004477">
    <property type="entry name" value="ComEC_N"/>
</dbReference>
<evidence type="ECO:0000256" key="5">
    <source>
        <dbReference type="ARBA" id="ARBA00023136"/>
    </source>
</evidence>
<feature type="transmembrane region" description="Helical" evidence="6">
    <location>
        <begin position="355"/>
        <end position="375"/>
    </location>
</feature>
<proteinExistence type="predicted"/>
<feature type="domain" description="DUF4131" evidence="8">
    <location>
        <begin position="26"/>
        <end position="187"/>
    </location>
</feature>
<feature type="transmembrane region" description="Helical" evidence="6">
    <location>
        <begin position="418"/>
        <end position="440"/>
    </location>
</feature>
<feature type="transmembrane region" description="Helical" evidence="6">
    <location>
        <begin position="328"/>
        <end position="348"/>
    </location>
</feature>
<evidence type="ECO:0000313" key="10">
    <source>
        <dbReference type="Proteomes" id="UP000664317"/>
    </source>
</evidence>
<comment type="subcellular location">
    <subcellularLocation>
        <location evidence="1">Cell membrane</location>
        <topology evidence="1">Multi-pass membrane protein</topology>
    </subcellularLocation>
</comment>
<dbReference type="InterPro" id="IPR052159">
    <property type="entry name" value="Competence_DNA_uptake"/>
</dbReference>
<reference evidence="9 10" key="1">
    <citation type="submission" date="2021-03" db="EMBL/GenBank/DDBJ databases">
        <title>novel species isolated from a fishpond in China.</title>
        <authorList>
            <person name="Lu H."/>
            <person name="Cai Z."/>
        </authorList>
    </citation>
    <scope>NUCLEOTIDE SEQUENCE [LARGE SCALE GENOMIC DNA]</scope>
    <source>
        <strain evidence="9 10">H41</strain>
    </source>
</reference>
<evidence type="ECO:0000256" key="3">
    <source>
        <dbReference type="ARBA" id="ARBA00022692"/>
    </source>
</evidence>
<feature type="transmembrane region" description="Helical" evidence="6">
    <location>
        <begin position="387"/>
        <end position="406"/>
    </location>
</feature>
<dbReference type="InterPro" id="IPR025405">
    <property type="entry name" value="DUF4131"/>
</dbReference>
<dbReference type="RefSeq" id="WP_206578477.1">
    <property type="nucleotide sequence ID" value="NZ_JAFKCT010000004.1"/>
</dbReference>
<organism evidence="9 10">
    <name type="scientific">Algoriphagus oliviformis</name>
    <dbReference type="NCBI Taxonomy" id="2811231"/>
    <lineage>
        <taxon>Bacteria</taxon>
        <taxon>Pseudomonadati</taxon>
        <taxon>Bacteroidota</taxon>
        <taxon>Cytophagia</taxon>
        <taxon>Cytophagales</taxon>
        <taxon>Cyclobacteriaceae</taxon>
        <taxon>Algoriphagus</taxon>
    </lineage>
</organism>
<evidence type="ECO:0000256" key="1">
    <source>
        <dbReference type="ARBA" id="ARBA00004651"/>
    </source>
</evidence>
<feature type="transmembrane region" description="Helical" evidence="6">
    <location>
        <begin position="30"/>
        <end position="50"/>
    </location>
</feature>
<feature type="transmembrane region" description="Helical" evidence="6">
    <location>
        <begin position="252"/>
        <end position="273"/>
    </location>
</feature>
<keyword evidence="2" id="KW-1003">Cell membrane</keyword>
<feature type="transmembrane region" description="Helical" evidence="6">
    <location>
        <begin position="475"/>
        <end position="496"/>
    </location>
</feature>
<dbReference type="Proteomes" id="UP000664317">
    <property type="component" value="Unassembled WGS sequence"/>
</dbReference>
<dbReference type="PANTHER" id="PTHR30619">
    <property type="entry name" value="DNA INTERNALIZATION/COMPETENCE PROTEIN COMEC/REC2"/>
    <property type="match status" value="1"/>
</dbReference>
<evidence type="ECO:0000256" key="6">
    <source>
        <dbReference type="SAM" id="Phobius"/>
    </source>
</evidence>
<sequence>MRFADFPFLRYLPFLVSGVLLSQSGLGAPVWVSAAVIGGLWLLYLFLLLGKKTSSKLGLALLGYAMLFVLGALLSEGQKKRATQALDPALEFCEAYLARVEKYDVQKPNSQENLLEVIQLRDSSAWKPSKGKVLVYHKSAKPLLPGQVLLVSKSPEQIPPPTFPNEFDYRAFLARKGIHFRQFVGKEVQVVDRAESGDFRFWLERTRRSLVMVIQRKVLGLQAQQIATALLLGQKESLDREIRDAYAQTGTMHILAVSGLHVGIIYVILLFPLKGLRLGKRPRKIYLLFVVLLIWAYAVLTGFSPSVVRAATMFTLFSLGQMRERKPSSWNVLAFSAMLIIAMDPGVIFDVGFQLSYSAVAGILLLQPLIVRWWLPPNRVVEYFWQITAVSIAAQLGTFPLSILYFHSFPSYFLLANLLIIPLSFLVMNVGIAMLALNWVPFLGNLLGWIVSGLIWLQNWLTVQIQQLPGGNMERLTITLTGMLLVWGLLIVWANWEWGDRRKLVYLMIGLFLAWRAERLGRELRQPASELLVFSGEKGLLMDFKVGDQHFSWNESFPLEQISFSIDPNRVAAHRPQMPESVLALDGEGFRYFPIFGFRFGAKDNSLHWEGKGPRKVERILPDGGTDALPLDSLSANNGAFQVVF</sequence>
<dbReference type="Pfam" id="PF13567">
    <property type="entry name" value="DUF4131"/>
    <property type="match status" value="1"/>
</dbReference>
<evidence type="ECO:0000259" key="8">
    <source>
        <dbReference type="Pfam" id="PF13567"/>
    </source>
</evidence>
<keyword evidence="5 6" id="KW-0472">Membrane</keyword>
<evidence type="ECO:0000259" key="7">
    <source>
        <dbReference type="Pfam" id="PF03772"/>
    </source>
</evidence>
<feature type="transmembrane region" description="Helical" evidence="6">
    <location>
        <begin position="57"/>
        <end position="74"/>
    </location>
</feature>
<feature type="transmembrane region" description="Helical" evidence="6">
    <location>
        <begin position="446"/>
        <end position="463"/>
    </location>
</feature>
<feature type="transmembrane region" description="Helical" evidence="6">
    <location>
        <begin position="285"/>
        <end position="308"/>
    </location>
</feature>
<feature type="domain" description="ComEC/Rec2-related protein" evidence="7">
    <location>
        <begin position="230"/>
        <end position="497"/>
    </location>
</feature>
<dbReference type="Pfam" id="PF03772">
    <property type="entry name" value="Competence"/>
    <property type="match status" value="1"/>
</dbReference>
<comment type="caution">
    <text evidence="9">The sequence shown here is derived from an EMBL/GenBank/DDBJ whole genome shotgun (WGS) entry which is preliminary data.</text>
</comment>
<name>A0ABS3C3K2_9BACT</name>
<evidence type="ECO:0000256" key="2">
    <source>
        <dbReference type="ARBA" id="ARBA00022475"/>
    </source>
</evidence>
<dbReference type="PANTHER" id="PTHR30619:SF1">
    <property type="entry name" value="RECOMBINATION PROTEIN 2"/>
    <property type="match status" value="1"/>
</dbReference>
<dbReference type="EMBL" id="JAFKCT010000004">
    <property type="protein sequence ID" value="MBN7811703.1"/>
    <property type="molecule type" value="Genomic_DNA"/>
</dbReference>